<dbReference type="EMBL" id="JBALHR010000004">
    <property type="protein sequence ID" value="MEH7828218.1"/>
    <property type="molecule type" value="Genomic_DNA"/>
</dbReference>
<keyword evidence="3" id="KW-1185">Reference proteome</keyword>
<evidence type="ECO:0000256" key="1">
    <source>
        <dbReference type="SAM" id="SignalP"/>
    </source>
</evidence>
<keyword evidence="1" id="KW-0732">Signal</keyword>
<feature type="signal peptide" evidence="1">
    <location>
        <begin position="1"/>
        <end position="24"/>
    </location>
</feature>
<organism evidence="2 3">
    <name type="scientific">Gemmobacter denitrificans</name>
    <dbReference type="NCBI Taxonomy" id="3123040"/>
    <lineage>
        <taxon>Bacteria</taxon>
        <taxon>Pseudomonadati</taxon>
        <taxon>Pseudomonadota</taxon>
        <taxon>Alphaproteobacteria</taxon>
        <taxon>Rhodobacterales</taxon>
        <taxon>Paracoccaceae</taxon>
        <taxon>Gemmobacter</taxon>
    </lineage>
</organism>
<name>A0ABU8BVF4_9RHOB</name>
<dbReference type="Proteomes" id="UP001431963">
    <property type="component" value="Unassembled WGS sequence"/>
</dbReference>
<feature type="chain" id="PRO_5046394852" evidence="1">
    <location>
        <begin position="25"/>
        <end position="101"/>
    </location>
</feature>
<accession>A0ABU8BVF4</accession>
<reference evidence="2" key="1">
    <citation type="submission" date="2024-02" db="EMBL/GenBank/DDBJ databases">
        <title>Genome sequences of strain Gemmobacter sp. JM10B15.</title>
        <authorList>
            <person name="Zhang M."/>
        </authorList>
    </citation>
    <scope>NUCLEOTIDE SEQUENCE</scope>
    <source>
        <strain evidence="2">JM10B15</strain>
    </source>
</reference>
<protein>
    <submittedName>
        <fullName evidence="2">Uncharacterized protein</fullName>
    </submittedName>
</protein>
<dbReference type="RefSeq" id="WP_335421969.1">
    <property type="nucleotide sequence ID" value="NZ_JBALHR010000004.1"/>
</dbReference>
<evidence type="ECO:0000313" key="3">
    <source>
        <dbReference type="Proteomes" id="UP001431963"/>
    </source>
</evidence>
<comment type="caution">
    <text evidence="2">The sequence shown here is derived from an EMBL/GenBank/DDBJ whole genome shotgun (WGS) entry which is preliminary data.</text>
</comment>
<sequence>MQQTLFALSLGFAGVILATHAGHAAQCAPRDQVMVTLAEKYEESRQAIGLAGPQAVMELYASATGSWTIMVTMPDGMSCLLASGQGYQALLEPAPAKGDPA</sequence>
<proteinExistence type="predicted"/>
<gene>
    <name evidence="2" type="ORF">V6590_08650</name>
</gene>
<evidence type="ECO:0000313" key="2">
    <source>
        <dbReference type="EMBL" id="MEH7828218.1"/>
    </source>
</evidence>